<dbReference type="InterPro" id="IPR016181">
    <property type="entry name" value="Acyl_CoA_acyltransferase"/>
</dbReference>
<reference evidence="3" key="1">
    <citation type="submission" date="2016-06" db="EMBL/GenBank/DDBJ databases">
        <authorList>
            <person name="Varghese N."/>
            <person name="Submissions Spin"/>
        </authorList>
    </citation>
    <scope>NUCLEOTIDE SEQUENCE [LARGE SCALE GENOMIC DNA]</scope>
    <source>
        <strain evidence="3">DSM 45160</strain>
    </source>
</reference>
<dbReference type="SUPFAM" id="SSF55729">
    <property type="entry name" value="Acyl-CoA N-acyltransferases (Nat)"/>
    <property type="match status" value="1"/>
</dbReference>
<dbReference type="InterPro" id="IPR045057">
    <property type="entry name" value="Gcn5-rel_NAT"/>
</dbReference>
<dbReference type="RefSeq" id="WP_088989643.1">
    <property type="nucleotide sequence ID" value="NZ_LT607409.1"/>
</dbReference>
<gene>
    <name evidence="2" type="ORF">GA0070612_4434</name>
</gene>
<name>A0A1C4Y8Y5_9ACTN</name>
<evidence type="ECO:0000259" key="1">
    <source>
        <dbReference type="PROSITE" id="PS51729"/>
    </source>
</evidence>
<protein>
    <recommendedName>
        <fullName evidence="1">N-acetyltransferase domain-containing protein</fullName>
    </recommendedName>
</protein>
<feature type="domain" description="N-acetyltransferase" evidence="1">
    <location>
        <begin position="6"/>
        <end position="93"/>
    </location>
</feature>
<proteinExistence type="predicted"/>
<accession>A0A1C4Y8Y5</accession>
<dbReference type="PANTHER" id="PTHR31435">
    <property type="entry name" value="PROTEIN NATD1"/>
    <property type="match status" value="1"/>
</dbReference>
<dbReference type="Gene3D" id="3.40.630.30">
    <property type="match status" value="1"/>
</dbReference>
<dbReference type="InterPro" id="IPR031165">
    <property type="entry name" value="GNAT_YJDJ"/>
</dbReference>
<organism evidence="2 3">
    <name type="scientific">Micromonospora chokoriensis</name>
    <dbReference type="NCBI Taxonomy" id="356851"/>
    <lineage>
        <taxon>Bacteria</taxon>
        <taxon>Bacillati</taxon>
        <taxon>Actinomycetota</taxon>
        <taxon>Actinomycetes</taxon>
        <taxon>Micromonosporales</taxon>
        <taxon>Micromonosporaceae</taxon>
        <taxon>Micromonospora</taxon>
    </lineage>
</organism>
<sequence length="100" mass="11178">MQFTVTDASARERFEARDETGTVAGFVTYQLTGAIIAYTHTEVDPTFEGRGVGSTLARAVMDDARAKRRTVVPICPFLADWLVKHPEYESIVVRSTRKIK</sequence>
<keyword evidence="3" id="KW-1185">Reference proteome</keyword>
<dbReference type="CDD" id="cd04301">
    <property type="entry name" value="NAT_SF"/>
    <property type="match status" value="1"/>
</dbReference>
<dbReference type="Pfam" id="PF14542">
    <property type="entry name" value="Acetyltransf_CG"/>
    <property type="match status" value="1"/>
</dbReference>
<dbReference type="PROSITE" id="PS51729">
    <property type="entry name" value="GNAT_YJDJ"/>
    <property type="match status" value="1"/>
</dbReference>
<evidence type="ECO:0000313" key="2">
    <source>
        <dbReference type="EMBL" id="SCF17178.1"/>
    </source>
</evidence>
<dbReference type="PANTHER" id="PTHR31435:SF10">
    <property type="entry name" value="BSR4717 PROTEIN"/>
    <property type="match status" value="1"/>
</dbReference>
<dbReference type="Proteomes" id="UP000198224">
    <property type="component" value="Chromosome I"/>
</dbReference>
<dbReference type="EMBL" id="LT607409">
    <property type="protein sequence ID" value="SCF17178.1"/>
    <property type="molecule type" value="Genomic_DNA"/>
</dbReference>
<evidence type="ECO:0000313" key="3">
    <source>
        <dbReference type="Proteomes" id="UP000198224"/>
    </source>
</evidence>
<dbReference type="AlphaFoldDB" id="A0A1C4Y8Y5"/>